<feature type="compositionally biased region" description="Acidic residues" evidence="1">
    <location>
        <begin position="272"/>
        <end position="281"/>
    </location>
</feature>
<feature type="compositionally biased region" description="Basic and acidic residues" evidence="1">
    <location>
        <begin position="211"/>
        <end position="234"/>
    </location>
</feature>
<proteinExistence type="predicted"/>
<feature type="compositionally biased region" description="Basic residues" evidence="1">
    <location>
        <begin position="474"/>
        <end position="484"/>
    </location>
</feature>
<dbReference type="Pfam" id="PF10979">
    <property type="entry name" value="DUF2786"/>
    <property type="match status" value="1"/>
</dbReference>
<feature type="compositionally biased region" description="Basic and acidic residues" evidence="1">
    <location>
        <begin position="457"/>
        <end position="473"/>
    </location>
</feature>
<feature type="region of interest" description="Disordered" evidence="1">
    <location>
        <begin position="260"/>
        <end position="290"/>
    </location>
</feature>
<gene>
    <name evidence="4" type="ORF">PISL3812_01555</name>
</gene>
<evidence type="ECO:0000256" key="1">
    <source>
        <dbReference type="SAM" id="MobiDB-lite"/>
    </source>
</evidence>
<dbReference type="AlphaFoldDB" id="A0A0U1LMF1"/>
<name>A0A0U1LMF1_TALIS</name>
<keyword evidence="5" id="KW-1185">Reference proteome</keyword>
<feature type="region of interest" description="Disordered" evidence="1">
    <location>
        <begin position="452"/>
        <end position="484"/>
    </location>
</feature>
<dbReference type="STRING" id="28573.A0A0U1LMF1"/>
<dbReference type="OrthoDB" id="3067443at2759"/>
<reference evidence="4 5" key="1">
    <citation type="submission" date="2015-04" db="EMBL/GenBank/DDBJ databases">
        <authorList>
            <person name="Syromyatnikov M.Y."/>
            <person name="Popov V.N."/>
        </authorList>
    </citation>
    <scope>NUCLEOTIDE SEQUENCE [LARGE SCALE GENOMIC DNA]</scope>
    <source>
        <strain evidence="4">WF-38-12</strain>
    </source>
</reference>
<feature type="region of interest" description="Disordered" evidence="1">
    <location>
        <begin position="211"/>
        <end position="246"/>
    </location>
</feature>
<dbReference type="InterPro" id="IPR024498">
    <property type="entry name" value="DUF2786"/>
</dbReference>
<evidence type="ECO:0000313" key="4">
    <source>
        <dbReference type="EMBL" id="CRG84243.1"/>
    </source>
</evidence>
<dbReference type="EMBL" id="CVMT01000001">
    <property type="protein sequence ID" value="CRG84243.1"/>
    <property type="molecule type" value="Genomic_DNA"/>
</dbReference>
<feature type="domain" description="DUF7168" evidence="3">
    <location>
        <begin position="102"/>
        <end position="230"/>
    </location>
</feature>
<sequence>MPPASRTPKPLPPPPQKATVKSLAVHQPAKTGRIDVQDAVLSRLRKCLDRANHPNANESEASAALVIANRIMQQHNITQADILAQDEDEANDSETKSPSQYSGSSIVAIYSTRDSNHVVREGFVGNAVSAITTFFDCKSYSTKFDFPKPSIEWTFYGIAENTAAAAIAFEMVYNLIVDWARNHRGRSASYSYCNGVADGLYRTAVKEKDLEKERARQEETTAREREQQEQRLRESSQLNQPKRPDYDCHGVAGEDLYNTADERGQGSHWVDEEHDSDGDIEPENHGIRPQFNQEGIDCIDLTMDLDDAINQILKKEEDRPAETKIKREEFDYMDLTVDDDGQQPHNVKQEPGIKEEMTETVDLTSDAAGRHIKSEPDPTVEKAEETNNVHDHHQELKSENADNHPKVDTGTPMGHLETAWKSEMQLIRFRETAENIAQSFLEQNNIKLRNVKKRKASIKDHGSYKKGKEDSKKINVRQRRIQGA</sequence>
<dbReference type="OMA" id="PRNESWV"/>
<protein>
    <submittedName>
        <fullName evidence="4">Uncharacterized protein</fullName>
    </submittedName>
</protein>
<feature type="compositionally biased region" description="Basic and acidic residues" evidence="1">
    <location>
        <begin position="260"/>
        <end position="271"/>
    </location>
</feature>
<dbReference type="Proteomes" id="UP000054383">
    <property type="component" value="Unassembled WGS sequence"/>
</dbReference>
<feature type="domain" description="DUF2786" evidence="2">
    <location>
        <begin position="40"/>
        <end position="79"/>
    </location>
</feature>
<organism evidence="4 5">
    <name type="scientific">Talaromyces islandicus</name>
    <name type="common">Penicillium islandicum</name>
    <dbReference type="NCBI Taxonomy" id="28573"/>
    <lineage>
        <taxon>Eukaryota</taxon>
        <taxon>Fungi</taxon>
        <taxon>Dikarya</taxon>
        <taxon>Ascomycota</taxon>
        <taxon>Pezizomycotina</taxon>
        <taxon>Eurotiomycetes</taxon>
        <taxon>Eurotiomycetidae</taxon>
        <taxon>Eurotiales</taxon>
        <taxon>Trichocomaceae</taxon>
        <taxon>Talaromyces</taxon>
        <taxon>Talaromyces sect. Islandici</taxon>
    </lineage>
</organism>
<dbReference type="InterPro" id="IPR055592">
    <property type="entry name" value="DUF7168"/>
</dbReference>
<accession>A0A0U1LMF1</accession>
<evidence type="ECO:0000259" key="3">
    <source>
        <dbReference type="Pfam" id="PF23771"/>
    </source>
</evidence>
<dbReference type="Pfam" id="PF23771">
    <property type="entry name" value="DUF7168"/>
    <property type="match status" value="1"/>
</dbReference>
<evidence type="ECO:0000313" key="5">
    <source>
        <dbReference type="Proteomes" id="UP000054383"/>
    </source>
</evidence>
<evidence type="ECO:0000259" key="2">
    <source>
        <dbReference type="Pfam" id="PF10979"/>
    </source>
</evidence>